<dbReference type="InterPro" id="IPR029063">
    <property type="entry name" value="SAM-dependent_MTases_sf"/>
</dbReference>
<sequence length="177" mass="20575">MPFTHDLLKYKNDVFVETGTFQGDTIDILLKVDEFKESQIYSLELSDVFYERCKAKYANDDNVTIVHANSKYELFNVIKNINKPITFWLDSHWSGTPDVGCDPDTICPILHELRQIKQHHIKTHTIIVDDIRLMDGKHFPVTLDEIVAHIMDINPNYKLVLYDDPWAERDVLVASVE</sequence>
<dbReference type="EMBL" id="MN739012">
    <property type="protein sequence ID" value="QHT35010.1"/>
    <property type="molecule type" value="Genomic_DNA"/>
</dbReference>
<organism evidence="1">
    <name type="scientific">viral metagenome</name>
    <dbReference type="NCBI Taxonomy" id="1070528"/>
    <lineage>
        <taxon>unclassified sequences</taxon>
        <taxon>metagenomes</taxon>
        <taxon>organismal metagenomes</taxon>
    </lineage>
</organism>
<accession>A0A6C0F4J6</accession>
<proteinExistence type="predicted"/>
<reference evidence="1" key="1">
    <citation type="journal article" date="2020" name="Nature">
        <title>Giant virus diversity and host interactions through global metagenomics.</title>
        <authorList>
            <person name="Schulz F."/>
            <person name="Roux S."/>
            <person name="Paez-Espino D."/>
            <person name="Jungbluth S."/>
            <person name="Walsh D.A."/>
            <person name="Denef V.J."/>
            <person name="McMahon K.D."/>
            <person name="Konstantinidis K.T."/>
            <person name="Eloe-Fadrosh E.A."/>
            <person name="Kyrpides N.C."/>
            <person name="Woyke T."/>
        </authorList>
    </citation>
    <scope>NUCLEOTIDE SEQUENCE</scope>
    <source>
        <strain evidence="1">GVMAG-M-3300009180-1</strain>
    </source>
</reference>
<dbReference type="SUPFAM" id="SSF53335">
    <property type="entry name" value="S-adenosyl-L-methionine-dependent methyltransferases"/>
    <property type="match status" value="1"/>
</dbReference>
<name>A0A6C0F4J6_9ZZZZ</name>
<evidence type="ECO:0000313" key="1">
    <source>
        <dbReference type="EMBL" id="QHT35010.1"/>
    </source>
</evidence>
<dbReference type="AlphaFoldDB" id="A0A6C0F4J6"/>
<evidence type="ECO:0008006" key="2">
    <source>
        <dbReference type="Google" id="ProtNLM"/>
    </source>
</evidence>
<dbReference type="Gene3D" id="3.40.50.150">
    <property type="entry name" value="Vaccinia Virus protein VP39"/>
    <property type="match status" value="1"/>
</dbReference>
<protein>
    <recommendedName>
        <fullName evidence="2">Methyltransferase FkbM domain-containing protein</fullName>
    </recommendedName>
</protein>